<dbReference type="InterPro" id="IPR036388">
    <property type="entry name" value="WH-like_DNA-bd_sf"/>
</dbReference>
<sequence>MDTRYLTYILTIAKKENMTKAAEELFVSQSTLSQYLSKLESELGTPLFYRSKGRLTLTPAGSLYIEAAEKVMSIKNVLYQNIQNIENRGHITVGVTSQFGLTMLTDIIPAFKVQYPDMIIEISETNLPGLTRMILEESIDCGIMAINEIDPFSPDQVTILREEEVLFSIPVNHPYRKKNPDRPIRIEEFAESFGEENILLSKKGSTLRRLTDVVLENAGWIPSTVCETNSISTTRSMVAMEIGVTFISESCAIDREHVAYYHVEPKLTRLNALVTRKNWIQSQASQCFCNAIRNYFNE</sequence>
<accession>A0A2S6HUJ2</accession>
<keyword evidence="2" id="KW-0805">Transcription regulation</keyword>
<dbReference type="Pfam" id="PF03466">
    <property type="entry name" value="LysR_substrate"/>
    <property type="match status" value="1"/>
</dbReference>
<organism evidence="6 7">
    <name type="scientific">Lacrimispora xylanisolvens</name>
    <dbReference type="NCBI Taxonomy" id="384636"/>
    <lineage>
        <taxon>Bacteria</taxon>
        <taxon>Bacillati</taxon>
        <taxon>Bacillota</taxon>
        <taxon>Clostridia</taxon>
        <taxon>Lachnospirales</taxon>
        <taxon>Lachnospiraceae</taxon>
        <taxon>Lacrimispora</taxon>
    </lineage>
</organism>
<evidence type="ECO:0000259" key="5">
    <source>
        <dbReference type="PROSITE" id="PS50931"/>
    </source>
</evidence>
<dbReference type="InterPro" id="IPR005119">
    <property type="entry name" value="LysR_subst-bd"/>
</dbReference>
<evidence type="ECO:0000256" key="2">
    <source>
        <dbReference type="ARBA" id="ARBA00023015"/>
    </source>
</evidence>
<dbReference type="EMBL" id="PTJA01000004">
    <property type="protein sequence ID" value="PPK81501.1"/>
    <property type="molecule type" value="Genomic_DNA"/>
</dbReference>
<dbReference type="SUPFAM" id="SSF46785">
    <property type="entry name" value="Winged helix' DNA-binding domain"/>
    <property type="match status" value="1"/>
</dbReference>
<comment type="caution">
    <text evidence="6">The sequence shown here is derived from an EMBL/GenBank/DDBJ whole genome shotgun (WGS) entry which is preliminary data.</text>
</comment>
<dbReference type="InterPro" id="IPR050950">
    <property type="entry name" value="HTH-type_LysR_regulators"/>
</dbReference>
<reference evidence="6 7" key="1">
    <citation type="submission" date="2018-02" db="EMBL/GenBank/DDBJ databases">
        <title>Genomic Encyclopedia of Archaeal and Bacterial Type Strains, Phase II (KMG-II): from individual species to whole genera.</title>
        <authorList>
            <person name="Goeker M."/>
        </authorList>
    </citation>
    <scope>NUCLEOTIDE SEQUENCE [LARGE SCALE GENOMIC DNA]</scope>
    <source>
        <strain evidence="6 7">DSM 3808</strain>
    </source>
</reference>
<dbReference type="InterPro" id="IPR000847">
    <property type="entry name" value="LysR_HTH_N"/>
</dbReference>
<dbReference type="RefSeq" id="WP_104436591.1">
    <property type="nucleotide sequence ID" value="NZ_PTJA01000004.1"/>
</dbReference>
<dbReference type="GO" id="GO:0003677">
    <property type="term" value="F:DNA binding"/>
    <property type="evidence" value="ECO:0007669"/>
    <property type="project" value="UniProtKB-KW"/>
</dbReference>
<name>A0A2S6HUJ2_9FIRM</name>
<dbReference type="GO" id="GO:0005829">
    <property type="term" value="C:cytosol"/>
    <property type="evidence" value="ECO:0007669"/>
    <property type="project" value="TreeGrafter"/>
</dbReference>
<dbReference type="AlphaFoldDB" id="A0A2S6HUJ2"/>
<comment type="similarity">
    <text evidence="1">Belongs to the LysR transcriptional regulatory family.</text>
</comment>
<dbReference type="Pfam" id="PF00126">
    <property type="entry name" value="HTH_1"/>
    <property type="match status" value="1"/>
</dbReference>
<dbReference type="SUPFAM" id="SSF53850">
    <property type="entry name" value="Periplasmic binding protein-like II"/>
    <property type="match status" value="1"/>
</dbReference>
<dbReference type="GO" id="GO:0003700">
    <property type="term" value="F:DNA-binding transcription factor activity"/>
    <property type="evidence" value="ECO:0007669"/>
    <property type="project" value="InterPro"/>
</dbReference>
<dbReference type="FunFam" id="1.10.10.10:FF:000001">
    <property type="entry name" value="LysR family transcriptional regulator"/>
    <property type="match status" value="1"/>
</dbReference>
<dbReference type="PANTHER" id="PTHR30419">
    <property type="entry name" value="HTH-TYPE TRANSCRIPTIONAL REGULATOR YBHD"/>
    <property type="match status" value="1"/>
</dbReference>
<evidence type="ECO:0000313" key="6">
    <source>
        <dbReference type="EMBL" id="PPK81501.1"/>
    </source>
</evidence>
<dbReference type="Gene3D" id="3.40.190.290">
    <property type="match status" value="1"/>
</dbReference>
<evidence type="ECO:0000256" key="1">
    <source>
        <dbReference type="ARBA" id="ARBA00009437"/>
    </source>
</evidence>
<evidence type="ECO:0000313" key="7">
    <source>
        <dbReference type="Proteomes" id="UP000237749"/>
    </source>
</evidence>
<keyword evidence="4" id="KW-0804">Transcription</keyword>
<gene>
    <name evidence="6" type="ORF">BXY41_104304</name>
</gene>
<feature type="domain" description="HTH lysR-type" evidence="5">
    <location>
        <begin position="1"/>
        <end position="58"/>
    </location>
</feature>
<dbReference type="OrthoDB" id="9803735at2"/>
<dbReference type="Proteomes" id="UP000237749">
    <property type="component" value="Unassembled WGS sequence"/>
</dbReference>
<protein>
    <submittedName>
        <fullName evidence="6">LysR family transcriptional regulator</fullName>
    </submittedName>
</protein>
<proteinExistence type="inferred from homology"/>
<dbReference type="PRINTS" id="PR00039">
    <property type="entry name" value="HTHLYSR"/>
</dbReference>
<keyword evidence="3" id="KW-0238">DNA-binding</keyword>
<evidence type="ECO:0000256" key="3">
    <source>
        <dbReference type="ARBA" id="ARBA00023125"/>
    </source>
</evidence>
<dbReference type="Gene3D" id="1.10.10.10">
    <property type="entry name" value="Winged helix-like DNA-binding domain superfamily/Winged helix DNA-binding domain"/>
    <property type="match status" value="1"/>
</dbReference>
<dbReference type="CDD" id="cd05466">
    <property type="entry name" value="PBP2_LTTR_substrate"/>
    <property type="match status" value="1"/>
</dbReference>
<dbReference type="InterPro" id="IPR036390">
    <property type="entry name" value="WH_DNA-bd_sf"/>
</dbReference>
<keyword evidence="7" id="KW-1185">Reference proteome</keyword>
<dbReference type="PROSITE" id="PS50931">
    <property type="entry name" value="HTH_LYSR"/>
    <property type="match status" value="1"/>
</dbReference>
<evidence type="ECO:0000256" key="4">
    <source>
        <dbReference type="ARBA" id="ARBA00023163"/>
    </source>
</evidence>